<evidence type="ECO:0000313" key="1">
    <source>
        <dbReference type="EnsemblPlants" id="AET6Gv20891300.39"/>
    </source>
</evidence>
<reference evidence="1" key="4">
    <citation type="submission" date="2019-03" db="UniProtKB">
        <authorList>
            <consortium name="EnsemblPlants"/>
        </authorList>
    </citation>
    <scope>IDENTIFICATION</scope>
</reference>
<reference evidence="1" key="5">
    <citation type="journal article" date="2021" name="G3 (Bethesda)">
        <title>Aegilops tauschii genome assembly Aet v5.0 features greater sequence contiguity and improved annotation.</title>
        <authorList>
            <person name="Wang L."/>
            <person name="Zhu T."/>
            <person name="Rodriguez J.C."/>
            <person name="Deal K.R."/>
            <person name="Dubcovsky J."/>
            <person name="McGuire P.E."/>
            <person name="Lux T."/>
            <person name="Spannagl M."/>
            <person name="Mayer K.F.X."/>
            <person name="Baldrich P."/>
            <person name="Meyers B.C."/>
            <person name="Huo N."/>
            <person name="Gu Y.Q."/>
            <person name="Zhou H."/>
            <person name="Devos K.M."/>
            <person name="Bennetzen J.L."/>
            <person name="Unver T."/>
            <person name="Budak H."/>
            <person name="Gulick P.J."/>
            <person name="Galiba G."/>
            <person name="Kalapos B."/>
            <person name="Nelson D.R."/>
            <person name="Li P."/>
            <person name="You F.M."/>
            <person name="Luo M.C."/>
            <person name="Dvorak J."/>
        </authorList>
    </citation>
    <scope>NUCLEOTIDE SEQUENCE [LARGE SCALE GENOMIC DNA]</scope>
    <source>
        <strain evidence="1">cv. AL8/78</strain>
    </source>
</reference>
<evidence type="ECO:0000313" key="2">
    <source>
        <dbReference type="Proteomes" id="UP000015105"/>
    </source>
</evidence>
<name>A0A453PX71_AEGTS</name>
<dbReference type="Proteomes" id="UP000015105">
    <property type="component" value="Chromosome 6D"/>
</dbReference>
<reference evidence="2" key="1">
    <citation type="journal article" date="2014" name="Science">
        <title>Ancient hybridizations among the ancestral genomes of bread wheat.</title>
        <authorList>
            <consortium name="International Wheat Genome Sequencing Consortium,"/>
            <person name="Marcussen T."/>
            <person name="Sandve S.R."/>
            <person name="Heier L."/>
            <person name="Spannagl M."/>
            <person name="Pfeifer M."/>
            <person name="Jakobsen K.S."/>
            <person name="Wulff B.B."/>
            <person name="Steuernagel B."/>
            <person name="Mayer K.F."/>
            <person name="Olsen O.A."/>
        </authorList>
    </citation>
    <scope>NUCLEOTIDE SEQUENCE [LARGE SCALE GENOMIC DNA]</scope>
    <source>
        <strain evidence="2">cv. AL8/78</strain>
    </source>
</reference>
<reference evidence="1" key="3">
    <citation type="journal article" date="2017" name="Nature">
        <title>Genome sequence of the progenitor of the wheat D genome Aegilops tauschii.</title>
        <authorList>
            <person name="Luo M.C."/>
            <person name="Gu Y.Q."/>
            <person name="Puiu D."/>
            <person name="Wang H."/>
            <person name="Twardziok S.O."/>
            <person name="Deal K.R."/>
            <person name="Huo N."/>
            <person name="Zhu T."/>
            <person name="Wang L."/>
            <person name="Wang Y."/>
            <person name="McGuire P.E."/>
            <person name="Liu S."/>
            <person name="Long H."/>
            <person name="Ramasamy R.K."/>
            <person name="Rodriguez J.C."/>
            <person name="Van S.L."/>
            <person name="Yuan L."/>
            <person name="Wang Z."/>
            <person name="Xia Z."/>
            <person name="Xiao L."/>
            <person name="Anderson O.D."/>
            <person name="Ouyang S."/>
            <person name="Liang Y."/>
            <person name="Zimin A.V."/>
            <person name="Pertea G."/>
            <person name="Qi P."/>
            <person name="Bennetzen J.L."/>
            <person name="Dai X."/>
            <person name="Dawson M.W."/>
            <person name="Muller H.G."/>
            <person name="Kugler K."/>
            <person name="Rivarola-Duarte L."/>
            <person name="Spannagl M."/>
            <person name="Mayer K.F.X."/>
            <person name="Lu F.H."/>
            <person name="Bevan M.W."/>
            <person name="Leroy P."/>
            <person name="Li P."/>
            <person name="You F.M."/>
            <person name="Sun Q."/>
            <person name="Liu Z."/>
            <person name="Lyons E."/>
            <person name="Wicker T."/>
            <person name="Salzberg S.L."/>
            <person name="Devos K.M."/>
            <person name="Dvorak J."/>
        </authorList>
    </citation>
    <scope>NUCLEOTIDE SEQUENCE [LARGE SCALE GENOMIC DNA]</scope>
    <source>
        <strain evidence="1">cv. AL8/78</strain>
    </source>
</reference>
<proteinExistence type="predicted"/>
<keyword evidence="2" id="KW-1185">Reference proteome</keyword>
<sequence>MATPASPSDLPLESVKKNLSLGTEAFWLEQQRKSRVGFCARYDTKKMVKFFVLVKLFITMINIK</sequence>
<organism evidence="1 2">
    <name type="scientific">Aegilops tauschii subsp. strangulata</name>
    <name type="common">Goatgrass</name>
    <dbReference type="NCBI Taxonomy" id="200361"/>
    <lineage>
        <taxon>Eukaryota</taxon>
        <taxon>Viridiplantae</taxon>
        <taxon>Streptophyta</taxon>
        <taxon>Embryophyta</taxon>
        <taxon>Tracheophyta</taxon>
        <taxon>Spermatophyta</taxon>
        <taxon>Magnoliopsida</taxon>
        <taxon>Liliopsida</taxon>
        <taxon>Poales</taxon>
        <taxon>Poaceae</taxon>
        <taxon>BOP clade</taxon>
        <taxon>Pooideae</taxon>
        <taxon>Triticodae</taxon>
        <taxon>Triticeae</taxon>
        <taxon>Triticinae</taxon>
        <taxon>Aegilops</taxon>
    </lineage>
</organism>
<protein>
    <submittedName>
        <fullName evidence="1">Uncharacterized protein</fullName>
    </submittedName>
</protein>
<dbReference type="Gramene" id="AET6Gv20891300.39">
    <property type="protein sequence ID" value="AET6Gv20891300.39"/>
    <property type="gene ID" value="AET6Gv20891300"/>
</dbReference>
<dbReference type="AlphaFoldDB" id="A0A453PX71"/>
<reference evidence="2" key="2">
    <citation type="journal article" date="2017" name="Nat. Plants">
        <title>The Aegilops tauschii genome reveals multiple impacts of transposons.</title>
        <authorList>
            <person name="Zhao G."/>
            <person name="Zou C."/>
            <person name="Li K."/>
            <person name="Wang K."/>
            <person name="Li T."/>
            <person name="Gao L."/>
            <person name="Zhang X."/>
            <person name="Wang H."/>
            <person name="Yang Z."/>
            <person name="Liu X."/>
            <person name="Jiang W."/>
            <person name="Mao L."/>
            <person name="Kong X."/>
            <person name="Jiao Y."/>
            <person name="Jia J."/>
        </authorList>
    </citation>
    <scope>NUCLEOTIDE SEQUENCE [LARGE SCALE GENOMIC DNA]</scope>
    <source>
        <strain evidence="2">cv. AL8/78</strain>
    </source>
</reference>
<dbReference type="EnsemblPlants" id="AET6Gv20891300.39">
    <property type="protein sequence ID" value="AET6Gv20891300.39"/>
    <property type="gene ID" value="AET6Gv20891300"/>
</dbReference>
<accession>A0A453PX71</accession>